<dbReference type="EMBL" id="JBIBDZ010000009">
    <property type="protein sequence ID" value="MFF5922000.1"/>
    <property type="molecule type" value="Genomic_DNA"/>
</dbReference>
<organism evidence="1 2">
    <name type="scientific">Streptomyces flavochromogenes</name>
    <dbReference type="NCBI Taxonomy" id="68199"/>
    <lineage>
        <taxon>Bacteria</taxon>
        <taxon>Bacillati</taxon>
        <taxon>Actinomycetota</taxon>
        <taxon>Actinomycetes</taxon>
        <taxon>Kitasatosporales</taxon>
        <taxon>Streptomycetaceae</taxon>
        <taxon>Streptomyces</taxon>
    </lineage>
</organism>
<sequence>MSRALPLPIPAWGRLWAVPESGAGPGRNCLRTEVAATDPVLAFDARSGKSSADAVRGDVVGAGAVEMCVLDAAVKEAAVARFLREHPEMEQAACDHPALQGCADVDWSRIAGCPAGVPALLRGLLDEAVGPEALPVLENLLMNSVFHMSAVMPAALPFLIRLAAVPDIAVRPDLVGILVLAAELSSSVDADDERQVLLLGKDSDHPEREWCRAAFAAHASALRALLEDETLAAGLISTDDRECLLRALEPQ</sequence>
<protein>
    <submittedName>
        <fullName evidence="1">Uncharacterized protein</fullName>
    </submittedName>
</protein>
<comment type="caution">
    <text evidence="1">The sequence shown here is derived from an EMBL/GenBank/DDBJ whole genome shotgun (WGS) entry which is preliminary data.</text>
</comment>
<proteinExistence type="predicted"/>
<dbReference type="RefSeq" id="WP_388309322.1">
    <property type="nucleotide sequence ID" value="NZ_JBIBDZ010000009.1"/>
</dbReference>
<keyword evidence="2" id="KW-1185">Reference proteome</keyword>
<dbReference type="Proteomes" id="UP001602370">
    <property type="component" value="Unassembled WGS sequence"/>
</dbReference>
<evidence type="ECO:0000313" key="1">
    <source>
        <dbReference type="EMBL" id="MFF5922000.1"/>
    </source>
</evidence>
<gene>
    <name evidence="1" type="ORF">ACFY8C_27200</name>
</gene>
<name>A0ABW6XWV9_9ACTN</name>
<accession>A0ABW6XWV9</accession>
<reference evidence="1 2" key="1">
    <citation type="submission" date="2024-10" db="EMBL/GenBank/DDBJ databases">
        <title>The Natural Products Discovery Center: Release of the First 8490 Sequenced Strains for Exploring Actinobacteria Biosynthetic Diversity.</title>
        <authorList>
            <person name="Kalkreuter E."/>
            <person name="Kautsar S.A."/>
            <person name="Yang D."/>
            <person name="Bader C.D."/>
            <person name="Teijaro C.N."/>
            <person name="Fluegel L."/>
            <person name="Davis C.M."/>
            <person name="Simpson J.R."/>
            <person name="Lauterbach L."/>
            <person name="Steele A.D."/>
            <person name="Gui C."/>
            <person name="Meng S."/>
            <person name="Li G."/>
            <person name="Viehrig K."/>
            <person name="Ye F."/>
            <person name="Su P."/>
            <person name="Kiefer A.F."/>
            <person name="Nichols A."/>
            <person name="Cepeda A.J."/>
            <person name="Yan W."/>
            <person name="Fan B."/>
            <person name="Jiang Y."/>
            <person name="Adhikari A."/>
            <person name="Zheng C.-J."/>
            <person name="Schuster L."/>
            <person name="Cowan T.M."/>
            <person name="Smanski M.J."/>
            <person name="Chevrette M.G."/>
            <person name="De Carvalho L.P.S."/>
            <person name="Shen B."/>
        </authorList>
    </citation>
    <scope>NUCLEOTIDE SEQUENCE [LARGE SCALE GENOMIC DNA]</scope>
    <source>
        <strain evidence="1 2">NPDC012605</strain>
    </source>
</reference>
<evidence type="ECO:0000313" key="2">
    <source>
        <dbReference type="Proteomes" id="UP001602370"/>
    </source>
</evidence>